<sequence length="239" mass="26739">MTAPAPRSAQWLYRGVWKILVDCFRVPDHPPTLPVVDGGFYRSFQPSRRFLSYLKFNFWVIAAVIDLVIAVALAAVAIEEEKLAMLLAVLAIPLILVGHLVAYIALHLRYDTMWYVITDRSLRARRGIWVIYEHTITFENVQNVYLRRGPLQHLFGISELVVETAGSSQGEAESPFASGNKLLVQGIEDAAELREQIMSRVSQSRSAGLGDDQTTSPTSGFSPRHVAMLCEIRDEIKGL</sequence>
<feature type="domain" description="YdbS-like PH" evidence="3">
    <location>
        <begin position="110"/>
        <end position="197"/>
    </location>
</feature>
<gene>
    <name evidence="4" type="ORF">Mal33_23310</name>
</gene>
<dbReference type="PANTHER" id="PTHR34473:SF2">
    <property type="entry name" value="UPF0699 TRANSMEMBRANE PROTEIN YDBT"/>
    <property type="match status" value="1"/>
</dbReference>
<dbReference type="RefSeq" id="WP_145284681.1">
    <property type="nucleotide sequence ID" value="NZ_CP036318.1"/>
</dbReference>
<feature type="region of interest" description="Disordered" evidence="1">
    <location>
        <begin position="203"/>
        <end position="222"/>
    </location>
</feature>
<dbReference type="InterPro" id="IPR005182">
    <property type="entry name" value="YdbS-like_PH"/>
</dbReference>
<keyword evidence="2" id="KW-0812">Transmembrane</keyword>
<keyword evidence="2" id="KW-1133">Transmembrane helix</keyword>
<dbReference type="AlphaFoldDB" id="A0A518ITD2"/>
<dbReference type="EMBL" id="CP036318">
    <property type="protein sequence ID" value="QDV56349.1"/>
    <property type="molecule type" value="Genomic_DNA"/>
</dbReference>
<organism evidence="4 5">
    <name type="scientific">Rosistilla oblonga</name>
    <dbReference type="NCBI Taxonomy" id="2527990"/>
    <lineage>
        <taxon>Bacteria</taxon>
        <taxon>Pseudomonadati</taxon>
        <taxon>Planctomycetota</taxon>
        <taxon>Planctomycetia</taxon>
        <taxon>Pirellulales</taxon>
        <taxon>Pirellulaceae</taxon>
        <taxon>Rosistilla</taxon>
    </lineage>
</organism>
<dbReference type="Proteomes" id="UP000316770">
    <property type="component" value="Chromosome"/>
</dbReference>
<evidence type="ECO:0000313" key="4">
    <source>
        <dbReference type="EMBL" id="QDV56349.1"/>
    </source>
</evidence>
<reference evidence="4 5" key="1">
    <citation type="submission" date="2019-02" db="EMBL/GenBank/DDBJ databases">
        <title>Deep-cultivation of Planctomycetes and their phenomic and genomic characterization uncovers novel biology.</title>
        <authorList>
            <person name="Wiegand S."/>
            <person name="Jogler M."/>
            <person name="Boedeker C."/>
            <person name="Pinto D."/>
            <person name="Vollmers J."/>
            <person name="Rivas-Marin E."/>
            <person name="Kohn T."/>
            <person name="Peeters S.H."/>
            <person name="Heuer A."/>
            <person name="Rast P."/>
            <person name="Oberbeckmann S."/>
            <person name="Bunk B."/>
            <person name="Jeske O."/>
            <person name="Meyerdierks A."/>
            <person name="Storesund J.E."/>
            <person name="Kallscheuer N."/>
            <person name="Luecker S."/>
            <person name="Lage O.M."/>
            <person name="Pohl T."/>
            <person name="Merkel B.J."/>
            <person name="Hornburger P."/>
            <person name="Mueller R.-W."/>
            <person name="Bruemmer F."/>
            <person name="Labrenz M."/>
            <person name="Spormann A.M."/>
            <person name="Op den Camp H."/>
            <person name="Overmann J."/>
            <person name="Amann R."/>
            <person name="Jetten M.S.M."/>
            <person name="Mascher T."/>
            <person name="Medema M.H."/>
            <person name="Devos D.P."/>
            <person name="Kaster A.-K."/>
            <person name="Ovreas L."/>
            <person name="Rohde M."/>
            <person name="Galperin M.Y."/>
            <person name="Jogler C."/>
        </authorList>
    </citation>
    <scope>NUCLEOTIDE SEQUENCE [LARGE SCALE GENOMIC DNA]</scope>
    <source>
        <strain evidence="4 5">Mal33</strain>
    </source>
</reference>
<keyword evidence="5" id="KW-1185">Reference proteome</keyword>
<keyword evidence="2" id="KW-0472">Membrane</keyword>
<evidence type="ECO:0000256" key="2">
    <source>
        <dbReference type="SAM" id="Phobius"/>
    </source>
</evidence>
<feature type="transmembrane region" description="Helical" evidence="2">
    <location>
        <begin position="56"/>
        <end position="78"/>
    </location>
</feature>
<feature type="transmembrane region" description="Helical" evidence="2">
    <location>
        <begin position="84"/>
        <end position="106"/>
    </location>
</feature>
<evidence type="ECO:0000259" key="3">
    <source>
        <dbReference type="Pfam" id="PF03703"/>
    </source>
</evidence>
<accession>A0A518ITD2</accession>
<name>A0A518ITD2_9BACT</name>
<protein>
    <submittedName>
        <fullName evidence="4">Bacterial membrane flanked domain protein</fullName>
    </submittedName>
</protein>
<feature type="compositionally biased region" description="Polar residues" evidence="1">
    <location>
        <begin position="203"/>
        <end position="221"/>
    </location>
</feature>
<proteinExistence type="predicted"/>
<dbReference type="PANTHER" id="PTHR34473">
    <property type="entry name" value="UPF0699 TRANSMEMBRANE PROTEIN YDBS"/>
    <property type="match status" value="1"/>
</dbReference>
<dbReference type="Pfam" id="PF03703">
    <property type="entry name" value="bPH_2"/>
    <property type="match status" value="1"/>
</dbReference>
<evidence type="ECO:0000256" key="1">
    <source>
        <dbReference type="SAM" id="MobiDB-lite"/>
    </source>
</evidence>
<evidence type="ECO:0000313" key="5">
    <source>
        <dbReference type="Proteomes" id="UP000316770"/>
    </source>
</evidence>